<protein>
    <submittedName>
        <fullName evidence="2">Transcriptional regulator</fullName>
    </submittedName>
</protein>
<comment type="similarity">
    <text evidence="1">Belongs to the FrmR/RcnR family.</text>
</comment>
<dbReference type="AlphaFoldDB" id="A0A4S2HEQ8"/>
<proteinExistence type="inferred from homology"/>
<gene>
    <name evidence="2" type="ORF">E5162_04320</name>
</gene>
<dbReference type="InterPro" id="IPR003735">
    <property type="entry name" value="Metal_Tscrpt_repr"/>
</dbReference>
<dbReference type="GO" id="GO:0046872">
    <property type="term" value="F:metal ion binding"/>
    <property type="evidence" value="ECO:0007669"/>
    <property type="project" value="InterPro"/>
</dbReference>
<reference evidence="2 3" key="1">
    <citation type="journal article" date="2013" name="Int. J. Syst. Evol. Microbiol.">
        <title>Marinicauda pacifica gen. nov., sp. nov., a prosthecate alphaproteobacterium of the family Hyphomonadaceae isolated from deep seawater.</title>
        <authorList>
            <person name="Zhang X.Y."/>
            <person name="Li G.W."/>
            <person name="Wang C.S."/>
            <person name="Zhang Y.J."/>
            <person name="Xu X.W."/>
            <person name="Li H."/>
            <person name="Liu A."/>
            <person name="Liu C."/>
            <person name="Xie B.B."/>
            <person name="Qin Q.L."/>
            <person name="Xu Z."/>
            <person name="Chen X.L."/>
            <person name="Zhou B.C."/>
            <person name="Zhang Y.Z."/>
        </authorList>
    </citation>
    <scope>NUCLEOTIDE SEQUENCE [LARGE SCALE GENOMIC DNA]</scope>
    <source>
        <strain evidence="2 3">P-1 km-3</strain>
    </source>
</reference>
<dbReference type="Proteomes" id="UP000305451">
    <property type="component" value="Unassembled WGS sequence"/>
</dbReference>
<dbReference type="InterPro" id="IPR038390">
    <property type="entry name" value="Metal_Tscrpt_repr_sf"/>
</dbReference>
<dbReference type="PANTHER" id="PTHR33677:SF3">
    <property type="entry name" value="COPPER-SENSING TRANSCRIPTIONAL REPRESSOR RICR"/>
    <property type="match status" value="1"/>
</dbReference>
<evidence type="ECO:0000313" key="3">
    <source>
        <dbReference type="Proteomes" id="UP000305451"/>
    </source>
</evidence>
<dbReference type="GO" id="GO:0045892">
    <property type="term" value="P:negative regulation of DNA-templated transcription"/>
    <property type="evidence" value="ECO:0007669"/>
    <property type="project" value="UniProtKB-ARBA"/>
</dbReference>
<accession>A0A4S2HEQ8</accession>
<dbReference type="RefSeq" id="WP_135943703.1">
    <property type="nucleotide sequence ID" value="NZ_BMEI01000001.1"/>
</dbReference>
<evidence type="ECO:0000313" key="2">
    <source>
        <dbReference type="EMBL" id="TGY94506.1"/>
    </source>
</evidence>
<name>A0A4S2HEQ8_9PROT</name>
<dbReference type="Pfam" id="PF02583">
    <property type="entry name" value="Trns_repr_metal"/>
    <property type="match status" value="1"/>
</dbReference>
<dbReference type="Gene3D" id="1.20.58.1000">
    <property type="entry name" value="Metal-sensitive repressor, helix protomer"/>
    <property type="match status" value="1"/>
</dbReference>
<dbReference type="OrthoDB" id="9811244at2"/>
<dbReference type="EMBL" id="SRXV01000001">
    <property type="protein sequence ID" value="TGY94506.1"/>
    <property type="molecule type" value="Genomic_DNA"/>
</dbReference>
<organism evidence="2 3">
    <name type="scientific">Marinicauda pacifica</name>
    <dbReference type="NCBI Taxonomy" id="1133559"/>
    <lineage>
        <taxon>Bacteria</taxon>
        <taxon>Pseudomonadati</taxon>
        <taxon>Pseudomonadota</taxon>
        <taxon>Alphaproteobacteria</taxon>
        <taxon>Maricaulales</taxon>
        <taxon>Maricaulaceae</taxon>
        <taxon>Marinicauda</taxon>
    </lineage>
</organism>
<comment type="caution">
    <text evidence="2">The sequence shown here is derived from an EMBL/GenBank/DDBJ whole genome shotgun (WGS) entry which is preliminary data.</text>
</comment>
<sequence>MIDAHKPDTLRRLKRIEGQVRGISRMLEEDRYCIEVLQQVQAVRAALNKVEGLVLKDHAAHCVQNAIESGDAGEQSEKFAELIDLFDRMRR</sequence>
<evidence type="ECO:0000256" key="1">
    <source>
        <dbReference type="ARBA" id="ARBA00005260"/>
    </source>
</evidence>
<dbReference type="CDD" id="cd10148">
    <property type="entry name" value="CsoR-like_DUF156"/>
    <property type="match status" value="1"/>
</dbReference>
<keyword evidence="3" id="KW-1185">Reference proteome</keyword>
<dbReference type="GO" id="GO:0003677">
    <property type="term" value="F:DNA binding"/>
    <property type="evidence" value="ECO:0007669"/>
    <property type="project" value="InterPro"/>
</dbReference>
<dbReference type="PANTHER" id="PTHR33677">
    <property type="entry name" value="TRANSCRIPTIONAL REPRESSOR FRMR-RELATED"/>
    <property type="match status" value="1"/>
</dbReference>